<evidence type="ECO:0000313" key="1">
    <source>
        <dbReference type="EMBL" id="OAV87729.1"/>
    </source>
</evidence>
<dbReference type="OrthoDB" id="2506496at2759"/>
<reference evidence="1" key="2">
    <citation type="submission" date="2016-05" db="EMBL/GenBank/DDBJ databases">
        <title>Comparative analysis highlights variable genome content of wheat rusts and divergence of the mating loci.</title>
        <authorList>
            <person name="Cuomo C.A."/>
            <person name="Bakkeren G."/>
            <person name="Szabo L."/>
            <person name="Khalil H."/>
            <person name="Joly D."/>
            <person name="Goldberg J."/>
            <person name="Young S."/>
            <person name="Zeng Q."/>
            <person name="Fellers J."/>
        </authorList>
    </citation>
    <scope>NUCLEOTIDE SEQUENCE [LARGE SCALE GENOMIC DNA]</scope>
    <source>
        <strain evidence="1">1-1 BBBD Race 1</strain>
    </source>
</reference>
<keyword evidence="3" id="KW-1185">Reference proteome</keyword>
<dbReference type="Proteomes" id="UP000005240">
    <property type="component" value="Unassembled WGS sequence"/>
</dbReference>
<evidence type="ECO:0000313" key="3">
    <source>
        <dbReference type="Proteomes" id="UP000005240"/>
    </source>
</evidence>
<dbReference type="PANTHER" id="PTHR46564:SF1">
    <property type="entry name" value="TRANSPOSASE"/>
    <property type="match status" value="1"/>
</dbReference>
<dbReference type="EMBL" id="ADAS02000297">
    <property type="protein sequence ID" value="OAV87729.1"/>
    <property type="molecule type" value="Genomic_DNA"/>
</dbReference>
<evidence type="ECO:0000313" key="2">
    <source>
        <dbReference type="EnsemblFungi" id="PTTG_03989-t43_1-p1"/>
    </source>
</evidence>
<proteinExistence type="predicted"/>
<sequence>MVVSKDSILRWKKSYQHTRNFVRDPALYTKQGRPLAFSREEAEFVLAALEAEPTLYLDEIQAMNGTQHPISTIQAKLKFRLLMKKKTARTVNPNQCPKAWANYVAHMGNYPAEFLVFVGGYIAQDTLTRKSLGTTRPPHSTHP</sequence>
<dbReference type="EnsemblFungi" id="PTTG_03989-t43_1">
    <property type="protein sequence ID" value="PTTG_03989-t43_1-p1"/>
    <property type="gene ID" value="PTTG_03989"/>
</dbReference>
<dbReference type="VEuPathDB" id="FungiDB:PTTG_03989"/>
<accession>A0A180G5J6</accession>
<reference evidence="1" key="1">
    <citation type="submission" date="2009-11" db="EMBL/GenBank/DDBJ databases">
        <authorList>
            <consortium name="The Broad Institute Genome Sequencing Platform"/>
            <person name="Ward D."/>
            <person name="Feldgarden M."/>
            <person name="Earl A."/>
            <person name="Young S.K."/>
            <person name="Zeng Q."/>
            <person name="Koehrsen M."/>
            <person name="Alvarado L."/>
            <person name="Berlin A."/>
            <person name="Bochicchio J."/>
            <person name="Borenstein D."/>
            <person name="Chapman S.B."/>
            <person name="Chen Z."/>
            <person name="Engels R."/>
            <person name="Freedman E."/>
            <person name="Gellesch M."/>
            <person name="Goldberg J."/>
            <person name="Griggs A."/>
            <person name="Gujja S."/>
            <person name="Heilman E."/>
            <person name="Heiman D."/>
            <person name="Hepburn T."/>
            <person name="Howarth C."/>
            <person name="Jen D."/>
            <person name="Larson L."/>
            <person name="Lewis B."/>
            <person name="Mehta T."/>
            <person name="Park D."/>
            <person name="Pearson M."/>
            <person name="Roberts A."/>
            <person name="Saif S."/>
            <person name="Shea T."/>
            <person name="Shenoy N."/>
            <person name="Sisk P."/>
            <person name="Stolte C."/>
            <person name="Sykes S."/>
            <person name="Thomson T."/>
            <person name="Walk T."/>
            <person name="White J."/>
            <person name="Yandava C."/>
            <person name="Izard J."/>
            <person name="Baranova O.V."/>
            <person name="Blanton J.M."/>
            <person name="Tanner A.C."/>
            <person name="Dewhirst F.E."/>
            <person name="Haas B."/>
            <person name="Nusbaum C."/>
            <person name="Birren B."/>
        </authorList>
    </citation>
    <scope>NUCLEOTIDE SEQUENCE [LARGE SCALE GENOMIC DNA]</scope>
    <source>
        <strain evidence="1">1-1 BBBD Race 1</strain>
    </source>
</reference>
<organism evidence="1">
    <name type="scientific">Puccinia triticina (isolate 1-1 / race 1 (BBBD))</name>
    <name type="common">Brown leaf rust fungus</name>
    <dbReference type="NCBI Taxonomy" id="630390"/>
    <lineage>
        <taxon>Eukaryota</taxon>
        <taxon>Fungi</taxon>
        <taxon>Dikarya</taxon>
        <taxon>Basidiomycota</taxon>
        <taxon>Pucciniomycotina</taxon>
        <taxon>Pucciniomycetes</taxon>
        <taxon>Pucciniales</taxon>
        <taxon>Pucciniaceae</taxon>
        <taxon>Puccinia</taxon>
    </lineage>
</organism>
<reference evidence="2 3" key="3">
    <citation type="journal article" date="2017" name="G3 (Bethesda)">
        <title>Comparative analysis highlights variable genome content of wheat rusts and divergence of the mating loci.</title>
        <authorList>
            <person name="Cuomo C.A."/>
            <person name="Bakkeren G."/>
            <person name="Khalil H.B."/>
            <person name="Panwar V."/>
            <person name="Joly D."/>
            <person name="Linning R."/>
            <person name="Sakthikumar S."/>
            <person name="Song X."/>
            <person name="Adiconis X."/>
            <person name="Fan L."/>
            <person name="Goldberg J.M."/>
            <person name="Levin J.Z."/>
            <person name="Young S."/>
            <person name="Zeng Q."/>
            <person name="Anikster Y."/>
            <person name="Bruce M."/>
            <person name="Wang M."/>
            <person name="Yin C."/>
            <person name="McCallum B."/>
            <person name="Szabo L.J."/>
            <person name="Hulbert S."/>
            <person name="Chen X."/>
            <person name="Fellers J.P."/>
        </authorList>
    </citation>
    <scope>NUCLEOTIDE SEQUENCE</scope>
    <source>
        <strain evidence="3">Isolate 1-1 / race 1 (BBBD)</strain>
        <strain evidence="2">isolate 1-1 / race 1 (BBBD)</strain>
    </source>
</reference>
<reference evidence="2" key="4">
    <citation type="submission" date="2025-05" db="UniProtKB">
        <authorList>
            <consortium name="EnsemblFungi"/>
        </authorList>
    </citation>
    <scope>IDENTIFICATION</scope>
    <source>
        <strain evidence="2">isolate 1-1 / race 1 (BBBD)</strain>
    </source>
</reference>
<name>A0A180G5J6_PUCT1</name>
<gene>
    <name evidence="1" type="ORF">PTTG_03989</name>
</gene>
<dbReference type="PANTHER" id="PTHR46564">
    <property type="entry name" value="TRANSPOSASE"/>
    <property type="match status" value="1"/>
</dbReference>
<protein>
    <submittedName>
        <fullName evidence="1 2">Uncharacterized protein</fullName>
    </submittedName>
</protein>
<dbReference type="AlphaFoldDB" id="A0A180G5J6"/>